<organism evidence="3 4">
    <name type="scientific">Podospora didyma</name>
    <dbReference type="NCBI Taxonomy" id="330526"/>
    <lineage>
        <taxon>Eukaryota</taxon>
        <taxon>Fungi</taxon>
        <taxon>Dikarya</taxon>
        <taxon>Ascomycota</taxon>
        <taxon>Pezizomycotina</taxon>
        <taxon>Sordariomycetes</taxon>
        <taxon>Sordariomycetidae</taxon>
        <taxon>Sordariales</taxon>
        <taxon>Podosporaceae</taxon>
        <taxon>Podospora</taxon>
    </lineage>
</organism>
<feature type="region of interest" description="Disordered" evidence="2">
    <location>
        <begin position="188"/>
        <end position="209"/>
    </location>
</feature>
<dbReference type="EMBL" id="JAULSW010000002">
    <property type="protein sequence ID" value="KAK3391224.1"/>
    <property type="molecule type" value="Genomic_DNA"/>
</dbReference>
<reference evidence="3" key="2">
    <citation type="submission" date="2023-06" db="EMBL/GenBank/DDBJ databases">
        <authorList>
            <consortium name="Lawrence Berkeley National Laboratory"/>
            <person name="Haridas S."/>
            <person name="Hensen N."/>
            <person name="Bonometti L."/>
            <person name="Westerberg I."/>
            <person name="Brannstrom I.O."/>
            <person name="Guillou S."/>
            <person name="Cros-Aarteil S."/>
            <person name="Calhoun S."/>
            <person name="Kuo A."/>
            <person name="Mondo S."/>
            <person name="Pangilinan J."/>
            <person name="Riley R."/>
            <person name="LaButti K."/>
            <person name="Andreopoulos B."/>
            <person name="Lipzen A."/>
            <person name="Chen C."/>
            <person name="Yanf M."/>
            <person name="Daum C."/>
            <person name="Ng V."/>
            <person name="Clum A."/>
            <person name="Steindorff A."/>
            <person name="Ohm R."/>
            <person name="Martin F."/>
            <person name="Silar P."/>
            <person name="Natvig D."/>
            <person name="Lalanne C."/>
            <person name="Gautier V."/>
            <person name="Ament-velasquez S.L."/>
            <person name="Kruys A."/>
            <person name="Hutchinson M.I."/>
            <person name="Powell A.J."/>
            <person name="Barry K."/>
            <person name="Miller A.N."/>
            <person name="Grigoriev I.V."/>
            <person name="Debuchy R."/>
            <person name="Gladieux P."/>
            <person name="Thoren M.H."/>
            <person name="Johannesson H."/>
        </authorList>
    </citation>
    <scope>NUCLEOTIDE SEQUENCE</scope>
    <source>
        <strain evidence="3">CBS 232.78</strain>
    </source>
</reference>
<gene>
    <name evidence="3" type="ORF">B0H63DRAFT_447280</name>
</gene>
<feature type="coiled-coil region" evidence="1">
    <location>
        <begin position="281"/>
        <end position="315"/>
    </location>
</feature>
<keyword evidence="1" id="KW-0175">Coiled coil</keyword>
<evidence type="ECO:0000313" key="3">
    <source>
        <dbReference type="EMBL" id="KAK3391224.1"/>
    </source>
</evidence>
<sequence length="316" mass="36023">MASATVAAKVQASTPRWTLILTRLTEGLAFSWQKATAIAWEVSSREQVEVILQFRATAAESDWQHHLRRYDLTPAFVPGRVERQGQNYKLTSTWQAFFWAALPSLTFAWGYFRTFETRNRTFGEMDVMFQNGVPARKSAKYVVDAEEVYSQADWARGNWHRAKSTGNVTTTSIDKTFKPQDYHHTANQIYSTTSAQPKPTMPELQGKRPHDPYIVPAVVVVEMGPHQQPVAHAPELPADPPVTALMELPNNSQQSTMVFELPSYSPQHRGDDVTVESLVVRQTKIRERRQRLLELEQLEREEEEIQRRLAGTKTGV</sequence>
<reference evidence="3" key="1">
    <citation type="journal article" date="2023" name="Mol. Phylogenet. Evol.">
        <title>Genome-scale phylogeny and comparative genomics of the fungal order Sordariales.</title>
        <authorList>
            <person name="Hensen N."/>
            <person name="Bonometti L."/>
            <person name="Westerberg I."/>
            <person name="Brannstrom I.O."/>
            <person name="Guillou S."/>
            <person name="Cros-Aarteil S."/>
            <person name="Calhoun S."/>
            <person name="Haridas S."/>
            <person name="Kuo A."/>
            <person name="Mondo S."/>
            <person name="Pangilinan J."/>
            <person name="Riley R."/>
            <person name="LaButti K."/>
            <person name="Andreopoulos B."/>
            <person name="Lipzen A."/>
            <person name="Chen C."/>
            <person name="Yan M."/>
            <person name="Daum C."/>
            <person name="Ng V."/>
            <person name="Clum A."/>
            <person name="Steindorff A."/>
            <person name="Ohm R.A."/>
            <person name="Martin F."/>
            <person name="Silar P."/>
            <person name="Natvig D.O."/>
            <person name="Lalanne C."/>
            <person name="Gautier V."/>
            <person name="Ament-Velasquez S.L."/>
            <person name="Kruys A."/>
            <person name="Hutchinson M.I."/>
            <person name="Powell A.J."/>
            <person name="Barry K."/>
            <person name="Miller A.N."/>
            <person name="Grigoriev I.V."/>
            <person name="Debuchy R."/>
            <person name="Gladieux P."/>
            <person name="Hiltunen Thoren M."/>
            <person name="Johannesson H."/>
        </authorList>
    </citation>
    <scope>NUCLEOTIDE SEQUENCE</scope>
    <source>
        <strain evidence="3">CBS 232.78</strain>
    </source>
</reference>
<evidence type="ECO:0000256" key="1">
    <source>
        <dbReference type="SAM" id="Coils"/>
    </source>
</evidence>
<dbReference type="AlphaFoldDB" id="A0AAE0U5I9"/>
<name>A0AAE0U5I9_9PEZI</name>
<accession>A0AAE0U5I9</accession>
<keyword evidence="4" id="KW-1185">Reference proteome</keyword>
<dbReference type="Proteomes" id="UP001285441">
    <property type="component" value="Unassembled WGS sequence"/>
</dbReference>
<protein>
    <submittedName>
        <fullName evidence="3">Uncharacterized protein</fullName>
    </submittedName>
</protein>
<proteinExistence type="predicted"/>
<evidence type="ECO:0000313" key="4">
    <source>
        <dbReference type="Proteomes" id="UP001285441"/>
    </source>
</evidence>
<evidence type="ECO:0000256" key="2">
    <source>
        <dbReference type="SAM" id="MobiDB-lite"/>
    </source>
</evidence>
<feature type="compositionally biased region" description="Polar residues" evidence="2">
    <location>
        <begin position="188"/>
        <end position="197"/>
    </location>
</feature>
<comment type="caution">
    <text evidence="3">The sequence shown here is derived from an EMBL/GenBank/DDBJ whole genome shotgun (WGS) entry which is preliminary data.</text>
</comment>